<evidence type="ECO:0000313" key="2">
    <source>
        <dbReference type="EMBL" id="CDN35327.1"/>
    </source>
</evidence>
<organism evidence="2">
    <name type="scientific">Bacillus thuringiensis DB27</name>
    <dbReference type="NCBI Taxonomy" id="1431339"/>
    <lineage>
        <taxon>Bacteria</taxon>
        <taxon>Bacillati</taxon>
        <taxon>Bacillota</taxon>
        <taxon>Bacilli</taxon>
        <taxon>Bacillales</taxon>
        <taxon>Bacillaceae</taxon>
        <taxon>Bacillus</taxon>
        <taxon>Bacillus cereus group</taxon>
    </lineage>
</organism>
<sequence length="269" mass="30206">MVSRTGIIPLAETLDTAGPMARTVKDAATLFNAMIGYDEKDVMTEKMKDKERIDYTKDLSIDGLKGKKIGLLFSVDQQDENRKAVAEKIRKDLQDAGAILTDNIQIQLSAEGVDNLQTLEYEFKHNVNDYLSQQKNVPVKSLEEIIAFNKKDSKRRMKYGQTLIEGSEKSVITKEEFENVVQTSQENARKELDRYLVEKGLDALVMINNDEVLLSAVAGYPELAVPAGYDKNGEPIGVVFVGKQFGEKELFNIGYAYEQQSKNRKLPSL</sequence>
<dbReference type="SUPFAM" id="SSF75304">
    <property type="entry name" value="Amidase signature (AS) enzymes"/>
    <property type="match status" value="1"/>
</dbReference>
<feature type="domain" description="Amidase" evidence="1">
    <location>
        <begin position="2"/>
        <end position="250"/>
    </location>
</feature>
<evidence type="ECO:0000259" key="1">
    <source>
        <dbReference type="Pfam" id="PF01425"/>
    </source>
</evidence>
<dbReference type="AlphaFoldDB" id="W8Y9H3"/>
<dbReference type="EMBL" id="HG810017">
    <property type="protein sequence ID" value="CDN35327.1"/>
    <property type="molecule type" value="Genomic_DNA"/>
</dbReference>
<accession>W8Y9H3</accession>
<reference evidence="2" key="1">
    <citation type="submission" date="2014-01" db="EMBL/GenBank/DDBJ databases">
        <title>Draft genome sequence of highly nematicidal Bacillus thuringiensis DB27.</title>
        <authorList>
            <person name="Iatsenko I."/>
            <person name="Pickard D."/>
            <person name="Corton C."/>
            <person name="Dougan G."/>
            <person name="Sommer R.J."/>
        </authorList>
    </citation>
    <scope>NUCLEOTIDE SEQUENCE [LARGE SCALE GENOMIC DNA]</scope>
    <source>
        <strain evidence="2">DB27</strain>
    </source>
</reference>
<dbReference type="HOGENOM" id="CLU_009600_2_0_9"/>
<proteinExistence type="predicted"/>
<name>W8Y9H3_BACTU</name>
<dbReference type="InterPro" id="IPR023631">
    <property type="entry name" value="Amidase_dom"/>
</dbReference>
<dbReference type="Pfam" id="PF01425">
    <property type="entry name" value="Amidase"/>
    <property type="match status" value="1"/>
</dbReference>
<dbReference type="PANTHER" id="PTHR42678">
    <property type="entry name" value="AMIDASE"/>
    <property type="match status" value="1"/>
</dbReference>
<dbReference type="Gene3D" id="3.90.1300.10">
    <property type="entry name" value="Amidase signature (AS) domain"/>
    <property type="match status" value="1"/>
</dbReference>
<dbReference type="Proteomes" id="UP000030682">
    <property type="component" value="Unassembled WGS sequence"/>
</dbReference>
<dbReference type="InterPro" id="IPR036928">
    <property type="entry name" value="AS_sf"/>
</dbReference>
<reference evidence="2" key="2">
    <citation type="submission" date="2014-01" db="EMBL/GenBank/DDBJ databases">
        <authorList>
            <person name="Aslett M."/>
        </authorList>
    </citation>
    <scope>NUCLEOTIDE SEQUENCE [LARGE SCALE GENOMIC DNA]</scope>
    <source>
        <strain evidence="2">DB27</strain>
    </source>
</reference>
<dbReference type="NCBIfam" id="NF005219">
    <property type="entry name" value="PRK06707.1"/>
    <property type="match status" value="1"/>
</dbReference>
<dbReference type="PANTHER" id="PTHR42678:SF34">
    <property type="entry name" value="OS04G0183300 PROTEIN"/>
    <property type="match status" value="1"/>
</dbReference>
<gene>
    <name evidence="2" type="ORF">BTDB27_001669</name>
</gene>
<protein>
    <recommendedName>
        <fullName evidence="1">Amidase domain-containing protein</fullName>
    </recommendedName>
</protein>